<gene>
    <name evidence="2" type="ORF">EBQ25_05405</name>
</gene>
<name>A0A3M6QCY5_9BURK</name>
<evidence type="ECO:0000313" key="3">
    <source>
        <dbReference type="Proteomes" id="UP000267035"/>
    </source>
</evidence>
<comment type="caution">
    <text evidence="2">The sequence shown here is derived from an EMBL/GenBank/DDBJ whole genome shotgun (WGS) entry which is preliminary data.</text>
</comment>
<organism evidence="2 3">
    <name type="scientific">Allofranklinella schreckenbergeri</name>
    <dbReference type="NCBI Taxonomy" id="1076744"/>
    <lineage>
        <taxon>Bacteria</taxon>
        <taxon>Pseudomonadati</taxon>
        <taxon>Pseudomonadota</taxon>
        <taxon>Betaproteobacteria</taxon>
        <taxon>Burkholderiales</taxon>
        <taxon>Comamonadaceae</taxon>
        <taxon>Allofranklinella</taxon>
    </lineage>
</organism>
<reference evidence="2 3" key="1">
    <citation type="submission" date="2018-10" db="EMBL/GenBank/DDBJ databases">
        <title>Comamonadaceae CDC group NO-1 genome sequencing and assembly.</title>
        <authorList>
            <person name="Bernier A.-M."/>
            <person name="Bernard K."/>
        </authorList>
    </citation>
    <scope>NUCLEOTIDE SEQUENCE [LARGE SCALE GENOMIC DNA]</scope>
    <source>
        <strain evidence="2 3">NML161473</strain>
    </source>
</reference>
<dbReference type="RefSeq" id="WP_122253787.1">
    <property type="nucleotide sequence ID" value="NZ_RDQL01000005.1"/>
</dbReference>
<accession>A0A3M6QCY5</accession>
<dbReference type="EMBL" id="RDQL01000005">
    <property type="protein sequence ID" value="RMX00501.1"/>
    <property type="molecule type" value="Genomic_DNA"/>
</dbReference>
<evidence type="ECO:0008006" key="4">
    <source>
        <dbReference type="Google" id="ProtNLM"/>
    </source>
</evidence>
<feature type="chain" id="PRO_5018123996" description="DUF4214 domain-containing protein" evidence="1">
    <location>
        <begin position="33"/>
        <end position="571"/>
    </location>
</feature>
<keyword evidence="3" id="KW-1185">Reference proteome</keyword>
<feature type="signal peptide" evidence="1">
    <location>
        <begin position="1"/>
        <end position="32"/>
    </location>
</feature>
<evidence type="ECO:0000256" key="1">
    <source>
        <dbReference type="SAM" id="SignalP"/>
    </source>
</evidence>
<evidence type="ECO:0000313" key="2">
    <source>
        <dbReference type="EMBL" id="RMX00501.1"/>
    </source>
</evidence>
<keyword evidence="1" id="KW-0732">Signal</keyword>
<proteinExistence type="predicted"/>
<protein>
    <recommendedName>
        <fullName evidence="4">DUF4214 domain-containing protein</fullName>
    </recommendedName>
</protein>
<dbReference type="Proteomes" id="UP000267035">
    <property type="component" value="Unassembled WGS sequence"/>
</dbReference>
<dbReference type="AlphaFoldDB" id="A0A3M6QCY5"/>
<sequence length="571" mass="60619">MPVTALASLRCHRLGAAALGAGLALATQLASATTPPAAEPVTVASCIAQPLPSGYEQIQAVYLAFYQRPGDPAGLRYWAGQAGGDMAAILPSFGHSAEARRLYGEITPETVGEAIDKIYQGLFDKAPDAKGKQFYIDGFKDGRFSAADLAYRILQGAQNEDKRAIDNKLAAANFFTRTVDADLDGRDQQATYDAPDEVAVRQWLGGITAARVPTPEQARQFVRERVAAASDPLRSQGQPKPQWLALTPGKAQIGQESTFTITGQHLPSSARLSMGDVVCQEPAQVQCDGSGFTQSCTLGGQAGARKVALQTAQGGQSMGRKTIAVEAAPQPQPQPQPPQPSPKLDGIMPWRVALGHATVFTVKGQNLPATAILQIPDAQCSTPTDVQADGSGFKQRCTLQGQAGERAARVRTDAEGNGGTLIDGVYGVMAESLAAAPAPAPTPPQKPYVTGFGPTHAEVNRYLDEPISFEVQGEGLPATATLSIQRAQCDSPHEVRADGSGFKQICHISLWDGWRTMYYRGDGYKDYGLLLPVQVLTAPGGQAIATYPQRQIQVRVSCPLYYDPADFGACL</sequence>